<dbReference type="Proteomes" id="UP001330812">
    <property type="component" value="Chromosome"/>
</dbReference>
<dbReference type="PROSITE" id="PS51257">
    <property type="entry name" value="PROKAR_LIPOPROTEIN"/>
    <property type="match status" value="1"/>
</dbReference>
<evidence type="ECO:0000256" key="1">
    <source>
        <dbReference type="SAM" id="MobiDB-lite"/>
    </source>
</evidence>
<dbReference type="RefSeq" id="WP_326835322.1">
    <property type="nucleotide sequence ID" value="NZ_CP142149.1"/>
</dbReference>
<feature type="region of interest" description="Disordered" evidence="1">
    <location>
        <begin position="33"/>
        <end position="70"/>
    </location>
</feature>
<keyword evidence="2" id="KW-0732">Signal</keyword>
<sequence>MTLRPLLVRTALHGCALLTATLALAACGGAPSTDTAPGVAALPGSTAPASPSATTSVDDARPLIRPDTDGAETQRLIEAWTKCLTDHGIPDVKREHDHPLPQYRPAHEACAAKEPEFLQDRLKRTDPGSYQDGMRALVACLKAHGVEVKDTPGFQNGYELDPHGSMPIAQQMNIDAQCQQEAFGGR</sequence>
<keyword evidence="4" id="KW-1185">Reference proteome</keyword>
<organism evidence="3 4">
    <name type="scientific">Amycolatopsis rhabdoformis</name>
    <dbReference type="NCBI Taxonomy" id="1448059"/>
    <lineage>
        <taxon>Bacteria</taxon>
        <taxon>Bacillati</taxon>
        <taxon>Actinomycetota</taxon>
        <taxon>Actinomycetes</taxon>
        <taxon>Pseudonocardiales</taxon>
        <taxon>Pseudonocardiaceae</taxon>
        <taxon>Amycolatopsis</taxon>
    </lineage>
</organism>
<proteinExistence type="predicted"/>
<name>A0ABZ1IGF2_9PSEU</name>
<accession>A0ABZ1IGF2</accession>
<feature type="signal peptide" evidence="2">
    <location>
        <begin position="1"/>
        <end position="25"/>
    </location>
</feature>
<reference evidence="3 4" key="1">
    <citation type="journal article" date="2015" name="Int. J. Syst. Evol. Microbiol.">
        <title>Amycolatopsis rhabdoformis sp. nov., an actinomycete isolated from a tropical forest soil.</title>
        <authorList>
            <person name="Souza W.R."/>
            <person name="Silva R.E."/>
            <person name="Goodfellow M."/>
            <person name="Busarakam K."/>
            <person name="Figueiro F.S."/>
            <person name="Ferreira D."/>
            <person name="Rodrigues-Filho E."/>
            <person name="Moraes L.A.B."/>
            <person name="Zucchi T.D."/>
        </authorList>
    </citation>
    <scope>NUCLEOTIDE SEQUENCE [LARGE SCALE GENOMIC DNA]</scope>
    <source>
        <strain evidence="3 4">NCIMB 14900</strain>
    </source>
</reference>
<gene>
    <name evidence="3" type="ORF">VSH64_10405</name>
</gene>
<evidence type="ECO:0000313" key="4">
    <source>
        <dbReference type="Proteomes" id="UP001330812"/>
    </source>
</evidence>
<protein>
    <recommendedName>
        <fullName evidence="5">Lipoprotein</fullName>
    </recommendedName>
</protein>
<feature type="chain" id="PRO_5046567140" description="Lipoprotein" evidence="2">
    <location>
        <begin position="26"/>
        <end position="186"/>
    </location>
</feature>
<evidence type="ECO:0000256" key="2">
    <source>
        <dbReference type="SAM" id="SignalP"/>
    </source>
</evidence>
<evidence type="ECO:0008006" key="5">
    <source>
        <dbReference type="Google" id="ProtNLM"/>
    </source>
</evidence>
<dbReference type="EMBL" id="CP142149">
    <property type="protein sequence ID" value="WSE32515.1"/>
    <property type="molecule type" value="Genomic_DNA"/>
</dbReference>
<evidence type="ECO:0000313" key="3">
    <source>
        <dbReference type="EMBL" id="WSE32515.1"/>
    </source>
</evidence>
<feature type="compositionally biased region" description="Low complexity" evidence="1">
    <location>
        <begin position="40"/>
        <end position="56"/>
    </location>
</feature>
<feature type="compositionally biased region" description="Basic and acidic residues" evidence="1">
    <location>
        <begin position="58"/>
        <end position="68"/>
    </location>
</feature>